<feature type="transmembrane region" description="Helical" evidence="6">
    <location>
        <begin position="74"/>
        <end position="91"/>
    </location>
</feature>
<reference evidence="9" key="2">
    <citation type="submission" date="2015-08" db="EMBL/GenBank/DDBJ databases">
        <title>Complete DNA Sequence of Pseudomonas syringae pv. actinidiae, the Causal Agent of Kiwifruit Canker Disease.</title>
        <authorList>
            <person name="Rikkerink E.H.A."/>
            <person name="Fineran P.C."/>
        </authorList>
    </citation>
    <scope>NUCLEOTIDE SEQUENCE</scope>
    <source>
        <strain evidence="9">SkMP5</strain>
    </source>
</reference>
<reference evidence="8" key="1">
    <citation type="submission" date="2015-03" db="EMBL/GenBank/DDBJ databases">
        <title>Draft genome sequence of Mizugakiibacter sediminis skMP5.</title>
        <authorList>
            <person name="Watanabe T."/>
            <person name="Kojima H."/>
            <person name="Fukui M."/>
        </authorList>
    </citation>
    <scope>NUCLEOTIDE SEQUENCE</scope>
    <source>
        <strain evidence="8">SkMP5</strain>
    </source>
</reference>
<dbReference type="PANTHER" id="PTHR32322">
    <property type="entry name" value="INNER MEMBRANE TRANSPORTER"/>
    <property type="match status" value="1"/>
</dbReference>
<dbReference type="EMBL" id="DF970183">
    <property type="protein sequence ID" value="GAP66014.1"/>
    <property type="molecule type" value="Genomic_DNA"/>
</dbReference>
<evidence type="ECO:0000256" key="4">
    <source>
        <dbReference type="ARBA" id="ARBA00022989"/>
    </source>
</evidence>
<name>A0A0K8QMA9_9GAMM</name>
<sequence>MSAAGATVAGARPRAAVWAMLAGAALISTTSIFVKWAHVPPTVSALYRMLFGGLMLAALLAARRRWRAFGLRELAWLAVPSLAFAVDLMLWHRSIFYVGPGLATLLGNFQVFVMALAGVLFYRERLGLRFVAGVALAMLGLWLLVGVDWGVFAPQYRTGVWFGILTGVAYAVYMLVFRRAQHAGLRADSAQLLALNSLLCAGVLALAVLVEGDGYAIPDAQSWASLLALALFGQVLGWMLIVRAMPRLPASLVGLLLLLQPALSFVLDVLLFARPTGWLDWCGLALSLAGIFIGSARGAPSAARGKAGAESA</sequence>
<dbReference type="SUPFAM" id="SSF103481">
    <property type="entry name" value="Multidrug resistance efflux transporter EmrE"/>
    <property type="match status" value="2"/>
</dbReference>
<feature type="transmembrane region" description="Helical" evidence="6">
    <location>
        <begin position="159"/>
        <end position="177"/>
    </location>
</feature>
<feature type="transmembrane region" description="Helical" evidence="6">
    <location>
        <begin position="128"/>
        <end position="147"/>
    </location>
</feature>
<dbReference type="RefSeq" id="WP_062536301.1">
    <property type="nucleotide sequence ID" value="NZ_DF970183.1"/>
</dbReference>
<evidence type="ECO:0000256" key="6">
    <source>
        <dbReference type="SAM" id="Phobius"/>
    </source>
</evidence>
<comment type="subcellular location">
    <subcellularLocation>
        <location evidence="1">Membrane</location>
        <topology evidence="1">Multi-pass membrane protein</topology>
    </subcellularLocation>
</comment>
<feature type="transmembrane region" description="Helical" evidence="6">
    <location>
        <begin position="189"/>
        <end position="210"/>
    </location>
</feature>
<dbReference type="HOGENOM" id="CLU_033863_0_1_6"/>
<dbReference type="Proteomes" id="UP000253740">
    <property type="component" value="Unassembled WGS sequence"/>
</dbReference>
<dbReference type="STRING" id="1475481.GCA_000953855_01334"/>
<protein>
    <recommendedName>
        <fullName evidence="7">EamA domain-containing protein</fullName>
    </recommendedName>
</protein>
<dbReference type="EMBL" id="DF952378">
    <property type="protein sequence ID" value="GAN44804.1"/>
    <property type="molecule type" value="Genomic_DNA"/>
</dbReference>
<dbReference type="InterPro" id="IPR037185">
    <property type="entry name" value="EmrE-like"/>
</dbReference>
<organism evidence="9">
    <name type="scientific">Mizugakiibacter sediminis</name>
    <dbReference type="NCBI Taxonomy" id="1475481"/>
    <lineage>
        <taxon>Bacteria</taxon>
        <taxon>Pseudomonadati</taxon>
        <taxon>Pseudomonadota</taxon>
        <taxon>Gammaproteobacteria</taxon>
        <taxon>Lysobacterales</taxon>
        <taxon>Rhodanobacteraceae</taxon>
        <taxon>Mizugakiibacter</taxon>
    </lineage>
</organism>
<keyword evidence="10" id="KW-1185">Reference proteome</keyword>
<feature type="transmembrane region" description="Helical" evidence="6">
    <location>
        <begin position="253"/>
        <end position="272"/>
    </location>
</feature>
<dbReference type="Pfam" id="PF00892">
    <property type="entry name" value="EamA"/>
    <property type="match status" value="2"/>
</dbReference>
<comment type="similarity">
    <text evidence="2">Belongs to the EamA transporter family.</text>
</comment>
<keyword evidence="4 6" id="KW-1133">Transmembrane helix</keyword>
<keyword evidence="3 6" id="KW-0812">Transmembrane</keyword>
<evidence type="ECO:0000256" key="2">
    <source>
        <dbReference type="ARBA" id="ARBA00007362"/>
    </source>
</evidence>
<feature type="transmembrane region" description="Helical" evidence="6">
    <location>
        <begin position="278"/>
        <end position="296"/>
    </location>
</feature>
<evidence type="ECO:0000313" key="10">
    <source>
        <dbReference type="Proteomes" id="UP000253740"/>
    </source>
</evidence>
<feature type="transmembrane region" description="Helical" evidence="6">
    <location>
        <begin position="45"/>
        <end position="62"/>
    </location>
</feature>
<feature type="transmembrane region" description="Helical" evidence="6">
    <location>
        <begin position="15"/>
        <end position="33"/>
    </location>
</feature>
<dbReference type="GO" id="GO:0016020">
    <property type="term" value="C:membrane"/>
    <property type="evidence" value="ECO:0007669"/>
    <property type="project" value="UniProtKB-SubCell"/>
</dbReference>
<dbReference type="InterPro" id="IPR000620">
    <property type="entry name" value="EamA_dom"/>
</dbReference>
<evidence type="ECO:0000313" key="9">
    <source>
        <dbReference type="EMBL" id="GAP66014.1"/>
    </source>
</evidence>
<accession>A0A0K8QMA9</accession>
<dbReference type="AlphaFoldDB" id="A0A0K8QMA9"/>
<feature type="transmembrane region" description="Helical" evidence="6">
    <location>
        <begin position="222"/>
        <end position="241"/>
    </location>
</feature>
<dbReference type="PANTHER" id="PTHR32322:SF2">
    <property type="entry name" value="EAMA DOMAIN-CONTAINING PROTEIN"/>
    <property type="match status" value="1"/>
</dbReference>
<evidence type="ECO:0000256" key="1">
    <source>
        <dbReference type="ARBA" id="ARBA00004141"/>
    </source>
</evidence>
<evidence type="ECO:0000256" key="5">
    <source>
        <dbReference type="ARBA" id="ARBA00023136"/>
    </source>
</evidence>
<evidence type="ECO:0000259" key="7">
    <source>
        <dbReference type="Pfam" id="PF00892"/>
    </source>
</evidence>
<dbReference type="InterPro" id="IPR050638">
    <property type="entry name" value="AA-Vitamin_Transporters"/>
</dbReference>
<gene>
    <name evidence="8" type="ORF">MBSD_1339</name>
    <name evidence="9" type="ORF">MBSD_n1316</name>
</gene>
<feature type="domain" description="EamA" evidence="7">
    <location>
        <begin position="16"/>
        <end position="145"/>
    </location>
</feature>
<feature type="domain" description="EamA" evidence="7">
    <location>
        <begin position="158"/>
        <end position="293"/>
    </location>
</feature>
<proteinExistence type="inferred from homology"/>
<evidence type="ECO:0000256" key="3">
    <source>
        <dbReference type="ARBA" id="ARBA00022692"/>
    </source>
</evidence>
<keyword evidence="5 6" id="KW-0472">Membrane</keyword>
<evidence type="ECO:0000313" key="8">
    <source>
        <dbReference type="EMBL" id="GAN44804.1"/>
    </source>
</evidence>
<feature type="transmembrane region" description="Helical" evidence="6">
    <location>
        <begin position="97"/>
        <end position="121"/>
    </location>
</feature>
<dbReference type="OrthoDB" id="5625838at2"/>